<dbReference type="SMART" id="SM00028">
    <property type="entry name" value="TPR"/>
    <property type="match status" value="3"/>
</dbReference>
<keyword evidence="7" id="KW-1185">Reference proteome</keyword>
<dbReference type="PROSITE" id="PS50110">
    <property type="entry name" value="RESPONSE_REGULATORY"/>
    <property type="match status" value="1"/>
</dbReference>
<proteinExistence type="predicted"/>
<evidence type="ECO:0000256" key="2">
    <source>
        <dbReference type="ARBA" id="ARBA00022803"/>
    </source>
</evidence>
<organism evidence="6 7">
    <name type="scientific">Pseudobacteriovorax antillogorgiicola</name>
    <dbReference type="NCBI Taxonomy" id="1513793"/>
    <lineage>
        <taxon>Bacteria</taxon>
        <taxon>Pseudomonadati</taxon>
        <taxon>Bdellovibrionota</taxon>
        <taxon>Oligoflexia</taxon>
        <taxon>Oligoflexales</taxon>
        <taxon>Pseudobacteriovoracaceae</taxon>
        <taxon>Pseudobacteriovorax</taxon>
    </lineage>
</organism>
<keyword evidence="3" id="KW-0597">Phosphoprotein</keyword>
<dbReference type="Proteomes" id="UP000192907">
    <property type="component" value="Unassembled WGS sequence"/>
</dbReference>
<gene>
    <name evidence="6" type="ORF">SAMN06296036_11545</name>
</gene>
<dbReference type="AlphaFoldDB" id="A0A1Y6CFA0"/>
<sequence>MKFGVFNRKRTAKFQSVAIIETDLHFQNTIAEYCRDFGIENISRYDNCEDAWKTLHEEPADLIIIDWFTKGKLTPIGLFNRIKNNNQSVFTPMIVTSGFTEQHDFRLLREFPSVALIEKPFTSGVVYEAFEQLQAEFRWYSGNLRKLNQMLEADKPQKSLKKHMEFILDNSPNPAPMAAMYGRILRLKQFHKEAEEVLRWALGVNPNHVALLNEIGKLYHVTGRHGESLKYLRRAGSLSPDNTKRLCLIGELELGEKNLDDARKSFDSALQYDPYYERAKEGTWLVQSAQDFLGESPGDATTNTSFASLMNTIGINKVRSGRLDDGIKHYRTALNFIEDPHTKAKVMFNIALGFLRHNRIKDALLWFMRSSRTGLGFYDKADAYVQRLSSVFVLTDDGGERQAEYQVQVVDESLHYEPAELKGDDLDELNYDDFQEDLGELAFSEAEGDDLLNVVGEETLVG</sequence>
<dbReference type="InterPro" id="IPR051685">
    <property type="entry name" value="Ycf3/AcsC/BcsC/TPR_MFPF"/>
</dbReference>
<dbReference type="EMBL" id="FWZT01000015">
    <property type="protein sequence ID" value="SMF49111.1"/>
    <property type="molecule type" value="Genomic_DNA"/>
</dbReference>
<dbReference type="PROSITE" id="PS50005">
    <property type="entry name" value="TPR"/>
    <property type="match status" value="2"/>
</dbReference>
<dbReference type="GO" id="GO:0000160">
    <property type="term" value="P:phosphorelay signal transduction system"/>
    <property type="evidence" value="ECO:0007669"/>
    <property type="project" value="InterPro"/>
</dbReference>
<evidence type="ECO:0000256" key="1">
    <source>
        <dbReference type="ARBA" id="ARBA00022737"/>
    </source>
</evidence>
<feature type="repeat" description="TPR" evidence="4">
    <location>
        <begin position="209"/>
        <end position="242"/>
    </location>
</feature>
<dbReference type="OrthoDB" id="7298659at2"/>
<feature type="modified residue" description="4-aspartylphosphate" evidence="3">
    <location>
        <position position="66"/>
    </location>
</feature>
<accession>A0A1Y6CFA0</accession>
<name>A0A1Y6CFA0_9BACT</name>
<dbReference type="STRING" id="1513793.SAMN06296036_11545"/>
<feature type="domain" description="Response regulatory" evidence="5">
    <location>
        <begin position="16"/>
        <end position="134"/>
    </location>
</feature>
<evidence type="ECO:0000259" key="5">
    <source>
        <dbReference type="PROSITE" id="PS50110"/>
    </source>
</evidence>
<keyword evidence="2 4" id="KW-0802">TPR repeat</keyword>
<dbReference type="SMART" id="SM00448">
    <property type="entry name" value="REC"/>
    <property type="match status" value="1"/>
</dbReference>
<evidence type="ECO:0000313" key="6">
    <source>
        <dbReference type="EMBL" id="SMF49111.1"/>
    </source>
</evidence>
<evidence type="ECO:0000313" key="7">
    <source>
        <dbReference type="Proteomes" id="UP000192907"/>
    </source>
</evidence>
<dbReference type="Gene3D" id="3.40.50.2300">
    <property type="match status" value="1"/>
</dbReference>
<dbReference type="Pfam" id="PF13432">
    <property type="entry name" value="TPR_16"/>
    <property type="match status" value="1"/>
</dbReference>
<keyword evidence="1" id="KW-0677">Repeat</keyword>
<dbReference type="SUPFAM" id="SSF48452">
    <property type="entry name" value="TPR-like"/>
    <property type="match status" value="1"/>
</dbReference>
<feature type="repeat" description="TPR" evidence="4">
    <location>
        <begin position="243"/>
        <end position="276"/>
    </location>
</feature>
<dbReference type="PANTHER" id="PTHR44943">
    <property type="entry name" value="CELLULOSE SYNTHASE OPERON PROTEIN C"/>
    <property type="match status" value="1"/>
</dbReference>
<reference evidence="7" key="1">
    <citation type="submission" date="2017-04" db="EMBL/GenBank/DDBJ databases">
        <authorList>
            <person name="Varghese N."/>
            <person name="Submissions S."/>
        </authorList>
    </citation>
    <scope>NUCLEOTIDE SEQUENCE [LARGE SCALE GENOMIC DNA]</scope>
    <source>
        <strain evidence="7">RKEM611</strain>
    </source>
</reference>
<protein>
    <submittedName>
        <fullName evidence="6">CheY chemotaxis protein or a CheY-like REC (Receiver) domain</fullName>
    </submittedName>
</protein>
<dbReference type="PANTHER" id="PTHR44943:SF8">
    <property type="entry name" value="TPR REPEAT-CONTAINING PROTEIN MJ0263"/>
    <property type="match status" value="1"/>
</dbReference>
<dbReference type="InterPro" id="IPR001789">
    <property type="entry name" value="Sig_transdc_resp-reg_receiver"/>
</dbReference>
<evidence type="ECO:0000256" key="3">
    <source>
        <dbReference type="PROSITE-ProRule" id="PRU00169"/>
    </source>
</evidence>
<evidence type="ECO:0000256" key="4">
    <source>
        <dbReference type="PROSITE-ProRule" id="PRU00339"/>
    </source>
</evidence>
<dbReference type="RefSeq" id="WP_132319682.1">
    <property type="nucleotide sequence ID" value="NZ_FWZT01000015.1"/>
</dbReference>
<dbReference type="InterPro" id="IPR019734">
    <property type="entry name" value="TPR_rpt"/>
</dbReference>
<dbReference type="InterPro" id="IPR011990">
    <property type="entry name" value="TPR-like_helical_dom_sf"/>
</dbReference>
<dbReference type="Gene3D" id="1.25.40.10">
    <property type="entry name" value="Tetratricopeptide repeat domain"/>
    <property type="match status" value="1"/>
</dbReference>
<dbReference type="InterPro" id="IPR011006">
    <property type="entry name" value="CheY-like_superfamily"/>
</dbReference>
<dbReference type="SUPFAM" id="SSF52172">
    <property type="entry name" value="CheY-like"/>
    <property type="match status" value="1"/>
</dbReference>